<gene>
    <name evidence="1" type="ORF">KJ970_13865</name>
</gene>
<reference evidence="1" key="1">
    <citation type="submission" date="2021-05" db="EMBL/GenBank/DDBJ databases">
        <title>Energy efficiency and biological interactions define the core microbiome of deep oligotrophic groundwater.</title>
        <authorList>
            <person name="Mehrshad M."/>
            <person name="Lopez-Fernandez M."/>
            <person name="Bell E."/>
            <person name="Bernier-Latmani R."/>
            <person name="Bertilsson S."/>
            <person name="Dopson M."/>
        </authorList>
    </citation>
    <scope>NUCLEOTIDE SEQUENCE</scope>
    <source>
        <strain evidence="1">Modern_marine.mb.64</strain>
    </source>
</reference>
<dbReference type="EMBL" id="JAHJDP010000081">
    <property type="protein sequence ID" value="MBU2692002.1"/>
    <property type="molecule type" value="Genomic_DNA"/>
</dbReference>
<evidence type="ECO:0000313" key="1">
    <source>
        <dbReference type="EMBL" id="MBU2692002.1"/>
    </source>
</evidence>
<sequence>MKIRELLGDDSGPVVRDDDLRDGNGDIVLWQKWFVLKAGVLGGELVLVVSEEKYLEEARSKHPGLVVYFPREVKELLLRRTTPMFSRRVHMIKKVLDGVIVPWNRLG</sequence>
<comment type="caution">
    <text evidence="1">The sequence shown here is derived from an EMBL/GenBank/DDBJ whole genome shotgun (WGS) entry which is preliminary data.</text>
</comment>
<proteinExistence type="predicted"/>
<dbReference type="AlphaFoldDB" id="A0A948W4A5"/>
<dbReference type="Proteomes" id="UP000777784">
    <property type="component" value="Unassembled WGS sequence"/>
</dbReference>
<protein>
    <submittedName>
        <fullName evidence="1">Uncharacterized protein</fullName>
    </submittedName>
</protein>
<evidence type="ECO:0000313" key="2">
    <source>
        <dbReference type="Proteomes" id="UP000777784"/>
    </source>
</evidence>
<accession>A0A948W4A5</accession>
<organism evidence="1 2">
    <name type="scientific">Eiseniibacteriota bacterium</name>
    <dbReference type="NCBI Taxonomy" id="2212470"/>
    <lineage>
        <taxon>Bacteria</taxon>
        <taxon>Candidatus Eiseniibacteriota</taxon>
    </lineage>
</organism>
<name>A0A948W4A5_UNCEI</name>